<dbReference type="AlphaFoldDB" id="A0AAQ3K6I2"/>
<accession>A0AAQ3K6I2</accession>
<dbReference type="Proteomes" id="UP001327560">
    <property type="component" value="Chromosome 3"/>
</dbReference>
<keyword evidence="3" id="KW-1185">Reference proteome</keyword>
<dbReference type="InterPro" id="IPR036915">
    <property type="entry name" value="Cyclin-like_sf"/>
</dbReference>
<dbReference type="InterPro" id="IPR006671">
    <property type="entry name" value="Cyclin_N"/>
</dbReference>
<reference evidence="2 3" key="1">
    <citation type="submission" date="2023-10" db="EMBL/GenBank/DDBJ databases">
        <title>Chromosome-scale genome assembly provides insights into flower coloration mechanisms of Canna indica.</title>
        <authorList>
            <person name="Li C."/>
        </authorList>
    </citation>
    <scope>NUCLEOTIDE SEQUENCE [LARGE SCALE GENOMIC DNA]</scope>
    <source>
        <tissue evidence="2">Flower</tissue>
    </source>
</reference>
<dbReference type="Pfam" id="PF00134">
    <property type="entry name" value="Cyclin_N"/>
    <property type="match status" value="1"/>
</dbReference>
<proteinExistence type="predicted"/>
<protein>
    <recommendedName>
        <fullName evidence="1">Cyclin N-terminal domain-containing protein</fullName>
    </recommendedName>
</protein>
<feature type="domain" description="Cyclin N-terminal" evidence="1">
    <location>
        <begin position="43"/>
        <end position="108"/>
    </location>
</feature>
<sequence>MAESDCAASLSTLISKEDETSFNANEMCEDAPMSEVDGELVELLLSRERCYSSSRAHDSSPQNSKALKSARSDAIRWILKAKAFFGFGVKTVYVAVSYLDGFFEHRTVDFVVSASLS</sequence>
<dbReference type="SUPFAM" id="SSF47954">
    <property type="entry name" value="Cyclin-like"/>
    <property type="match status" value="1"/>
</dbReference>
<dbReference type="Gene3D" id="1.10.472.10">
    <property type="entry name" value="Cyclin-like"/>
    <property type="match status" value="1"/>
</dbReference>
<name>A0AAQ3K6I2_9LILI</name>
<organism evidence="2 3">
    <name type="scientific">Canna indica</name>
    <name type="common">Indian-shot</name>
    <dbReference type="NCBI Taxonomy" id="4628"/>
    <lineage>
        <taxon>Eukaryota</taxon>
        <taxon>Viridiplantae</taxon>
        <taxon>Streptophyta</taxon>
        <taxon>Embryophyta</taxon>
        <taxon>Tracheophyta</taxon>
        <taxon>Spermatophyta</taxon>
        <taxon>Magnoliopsida</taxon>
        <taxon>Liliopsida</taxon>
        <taxon>Zingiberales</taxon>
        <taxon>Cannaceae</taxon>
        <taxon>Canna</taxon>
    </lineage>
</organism>
<evidence type="ECO:0000313" key="2">
    <source>
        <dbReference type="EMBL" id="WOL01658.1"/>
    </source>
</evidence>
<dbReference type="EMBL" id="CP136892">
    <property type="protein sequence ID" value="WOL01658.1"/>
    <property type="molecule type" value="Genomic_DNA"/>
</dbReference>
<evidence type="ECO:0000313" key="3">
    <source>
        <dbReference type="Proteomes" id="UP001327560"/>
    </source>
</evidence>
<evidence type="ECO:0000259" key="1">
    <source>
        <dbReference type="Pfam" id="PF00134"/>
    </source>
</evidence>
<gene>
    <name evidence="2" type="ORF">Cni_G10375</name>
</gene>